<dbReference type="InterPro" id="IPR019734">
    <property type="entry name" value="TPR_rpt"/>
</dbReference>
<dbReference type="AlphaFoldDB" id="A0A6S6M3B3"/>
<dbReference type="Pfam" id="PF01973">
    <property type="entry name" value="MptE-like"/>
    <property type="match status" value="1"/>
</dbReference>
<proteinExistence type="predicted"/>
<dbReference type="Pfam" id="PF14559">
    <property type="entry name" value="TPR_19"/>
    <property type="match status" value="1"/>
</dbReference>
<dbReference type="InterPro" id="IPR011990">
    <property type="entry name" value="TPR-like_helical_dom_sf"/>
</dbReference>
<feature type="domain" description="6-hydroxymethylpterin diphosphokinase MptE-like" evidence="2">
    <location>
        <begin position="175"/>
        <end position="341"/>
    </location>
</feature>
<dbReference type="Gene3D" id="1.25.40.10">
    <property type="entry name" value="Tetratricopeptide repeat domain"/>
    <property type="match status" value="1"/>
</dbReference>
<dbReference type="PANTHER" id="PTHR41786">
    <property type="entry name" value="MOTILITY ACCESSORY FACTOR MAF"/>
    <property type="match status" value="1"/>
</dbReference>
<accession>A0A6S6M3B3</accession>
<evidence type="ECO:0000313" key="4">
    <source>
        <dbReference type="Proteomes" id="UP000515472"/>
    </source>
</evidence>
<dbReference type="InterPro" id="IPR002826">
    <property type="entry name" value="MptE-like"/>
</dbReference>
<organism evidence="3 4">
    <name type="scientific">Citrifermentans bremense</name>
    <dbReference type="NCBI Taxonomy" id="60035"/>
    <lineage>
        <taxon>Bacteria</taxon>
        <taxon>Pseudomonadati</taxon>
        <taxon>Thermodesulfobacteriota</taxon>
        <taxon>Desulfuromonadia</taxon>
        <taxon>Geobacterales</taxon>
        <taxon>Geobacteraceae</taxon>
        <taxon>Citrifermentans</taxon>
    </lineage>
</organism>
<feature type="repeat" description="TPR" evidence="1">
    <location>
        <begin position="753"/>
        <end position="786"/>
    </location>
</feature>
<dbReference type="PROSITE" id="PS50005">
    <property type="entry name" value="TPR"/>
    <property type="match status" value="2"/>
</dbReference>
<reference evidence="3 4" key="1">
    <citation type="submission" date="2020-06" db="EMBL/GenBank/DDBJ databases">
        <title>Interaction of electrochemicaly active bacteria, Geobacter bremensis R4 on different carbon anode.</title>
        <authorList>
            <person name="Meng L."/>
            <person name="Yoshida N."/>
        </authorList>
    </citation>
    <scope>NUCLEOTIDE SEQUENCE [LARGE SCALE GENOMIC DNA]</scope>
    <source>
        <strain evidence="3 4">R4</strain>
    </source>
</reference>
<evidence type="ECO:0000256" key="1">
    <source>
        <dbReference type="PROSITE-ProRule" id="PRU00339"/>
    </source>
</evidence>
<name>A0A6S6M3B3_9BACT</name>
<dbReference type="SUPFAM" id="SSF48452">
    <property type="entry name" value="TPR-like"/>
    <property type="match status" value="1"/>
</dbReference>
<sequence>MSTTEKTHEPFISNDFGDRYLYSVNRNAFNRIGSDALYHSLFGDKLFGEYQFNIIVGTDSGLLPAYLLKKGIPTGTKYLFVELPEVLSALSSAGLLDILPPDICVIPLDGLAAAATRFNMVHYVFLDAVCVHESAATRDANLLEYRNLSWCLNLEVNQSVRKIWTSTNASKFILRQLENLAENRVCFSEILKDACAGRTAVILAGGPSLRVALPWVKENRERLVIIAVSRISRLLLEEGITPHVLASVDPQKISFEVSREMLNYSGEELPLFIYSNHASPLLVGQWEGKSIYTGPRFPWRTPLNADTLLYSGPTVSNYAFDLAAHMGCSTIVLAGVDLCFSATGQTHAAGSNENKIGPDLGQINPRVETYGGGHADTNQGYADSLYVLGLQARLAVEKGRRVYNCSLDAARVPCIEYQAVEELELGTWDESPGSVLARLVPDATRQARLEHYRLVRAEIGRARRKFQEICRLSKEALQCADGLFGRKGKTRDFRHKVRMDKIERRLSGSFQEFSGLVRQFGLKRFCSSLRSTIDEMTDEQVETATYEYYEAYLAGGEYLIEVMDGVLERIDARRDEESSNPDYAKLLEQWERDRQFGRLRVWRRRNPEKAERMQAEKGERVALLEAEFDRVMTVERTSQIDLLEKLHDVRHTRSKALLLFKRGEVDELEGMARGLAGHPDQEKALPYLNFVNGLLAELRNEPEVAVSEYQHLLADLEHPLTEDALLQIAHLSMAAGDGGNALLALECLVGVSPTYLPPYGELLRAVGEYEEAFNAYNRYLAFAPDDVGALITLGMFCHEAGLSEAAQELFQRALERDPQNGAALAMLEGAAASLG</sequence>
<gene>
    <name evidence="3" type="ORF">GEOBRER4_n3782</name>
</gene>
<evidence type="ECO:0000259" key="2">
    <source>
        <dbReference type="Pfam" id="PF01973"/>
    </source>
</evidence>
<dbReference type="RefSeq" id="WP_185243495.1">
    <property type="nucleotide sequence ID" value="NZ_AP023213.1"/>
</dbReference>
<protein>
    <recommendedName>
        <fullName evidence="2">6-hydroxymethylpterin diphosphokinase MptE-like domain-containing protein</fullName>
    </recommendedName>
</protein>
<keyword evidence="4" id="KW-1185">Reference proteome</keyword>
<evidence type="ECO:0000313" key="3">
    <source>
        <dbReference type="EMBL" id="BCG48887.1"/>
    </source>
</evidence>
<dbReference type="Proteomes" id="UP000515472">
    <property type="component" value="Chromosome"/>
</dbReference>
<dbReference type="KEGG" id="gbn:GEOBRER4_36370"/>
<keyword evidence="1" id="KW-0802">TPR repeat</keyword>
<feature type="repeat" description="TPR" evidence="1">
    <location>
        <begin position="787"/>
        <end position="820"/>
    </location>
</feature>
<dbReference type="PANTHER" id="PTHR41786:SF1">
    <property type="entry name" value="6-HYDROXYMETHYLPTERIN DIPHOSPHOKINASE MPTE-LIKE DOMAIN-CONTAINING PROTEIN"/>
    <property type="match status" value="1"/>
</dbReference>
<dbReference type="EMBL" id="AP023213">
    <property type="protein sequence ID" value="BCG48887.1"/>
    <property type="molecule type" value="Genomic_DNA"/>
</dbReference>